<evidence type="ECO:0000313" key="4">
    <source>
        <dbReference type="Proteomes" id="UP000695022"/>
    </source>
</evidence>
<dbReference type="RefSeq" id="XP_014669912.1">
    <property type="nucleotide sequence ID" value="XM_014814426.1"/>
</dbReference>
<keyword evidence="2" id="KW-0325">Glycoprotein</keyword>
<evidence type="ECO:0000313" key="5">
    <source>
        <dbReference type="RefSeq" id="XP_014669912.1"/>
    </source>
</evidence>
<gene>
    <name evidence="5" type="primary">LOC106810941</name>
</gene>
<dbReference type="InterPro" id="IPR031424">
    <property type="entry name" value="QVR-like"/>
</dbReference>
<feature type="chain" id="PRO_5045860899" evidence="3">
    <location>
        <begin position="24"/>
        <end position="176"/>
    </location>
</feature>
<sequence length="176" mass="19348">MEMVTVARSLVMLSICLLSPASTEFVPIQKTCYECQYTDIPNFNMSEYLIENGVANFGKIYGSSGPSVAPNAPSTTKCADHDEAQLSGNLAVPCIGGCMKYKGMREDQTFIMRLCFNNTLFSVAKSKCQDSDTYDKKKITMCLCNEPNCNTASTWSYSPFLLLLTVALLVVNTVKP</sequence>
<dbReference type="Proteomes" id="UP000695022">
    <property type="component" value="Unplaced"/>
</dbReference>
<evidence type="ECO:0000256" key="2">
    <source>
        <dbReference type="ARBA" id="ARBA00023180"/>
    </source>
</evidence>
<reference evidence="5" key="1">
    <citation type="submission" date="2025-08" db="UniProtKB">
        <authorList>
            <consortium name="RefSeq"/>
        </authorList>
    </citation>
    <scope>IDENTIFICATION</scope>
</reference>
<dbReference type="GeneID" id="106810941"/>
<proteinExistence type="predicted"/>
<keyword evidence="4" id="KW-1185">Reference proteome</keyword>
<protein>
    <submittedName>
        <fullName evidence="5">Uncharacterized protein LOC106810941</fullName>
    </submittedName>
</protein>
<evidence type="ECO:0000256" key="1">
    <source>
        <dbReference type="ARBA" id="ARBA00022729"/>
    </source>
</evidence>
<evidence type="ECO:0000256" key="3">
    <source>
        <dbReference type="SAM" id="SignalP"/>
    </source>
</evidence>
<name>A0ABM1ECJ1_PRICU</name>
<accession>A0ABM1ECJ1</accession>
<keyword evidence="1 3" id="KW-0732">Signal</keyword>
<dbReference type="Pfam" id="PF17064">
    <property type="entry name" value="QVR"/>
    <property type="match status" value="1"/>
</dbReference>
<feature type="signal peptide" evidence="3">
    <location>
        <begin position="1"/>
        <end position="23"/>
    </location>
</feature>
<organism evidence="4 5">
    <name type="scientific">Priapulus caudatus</name>
    <name type="common">Priapulid worm</name>
    <dbReference type="NCBI Taxonomy" id="37621"/>
    <lineage>
        <taxon>Eukaryota</taxon>
        <taxon>Metazoa</taxon>
        <taxon>Ecdysozoa</taxon>
        <taxon>Scalidophora</taxon>
        <taxon>Priapulida</taxon>
        <taxon>Priapulimorpha</taxon>
        <taxon>Priapulimorphida</taxon>
        <taxon>Priapulidae</taxon>
        <taxon>Priapulus</taxon>
    </lineage>
</organism>